<evidence type="ECO:0000256" key="2">
    <source>
        <dbReference type="ARBA" id="ARBA00017228"/>
    </source>
</evidence>
<dbReference type="InterPro" id="IPR058240">
    <property type="entry name" value="rSAM_sf"/>
</dbReference>
<dbReference type="SFLD" id="SFLDG01065">
    <property type="entry name" value="anaerobic_coproporphyrinogen-I"/>
    <property type="match status" value="1"/>
</dbReference>
<evidence type="ECO:0000313" key="11">
    <source>
        <dbReference type="EMBL" id="XAH76080.1"/>
    </source>
</evidence>
<keyword evidence="6 9" id="KW-0408">Iron</keyword>
<dbReference type="InterPro" id="IPR013785">
    <property type="entry name" value="Aldolase_TIM"/>
</dbReference>
<evidence type="ECO:0000256" key="9">
    <source>
        <dbReference type="RuleBase" id="RU364116"/>
    </source>
</evidence>
<keyword evidence="9" id="KW-0963">Cytoplasm</keyword>
<dbReference type="InterPro" id="IPR034505">
    <property type="entry name" value="Coproporphyrinogen-III_oxidase"/>
</dbReference>
<keyword evidence="4 9" id="KW-0949">S-adenosyl-L-methionine</keyword>
<dbReference type="PANTHER" id="PTHR13932:SF5">
    <property type="entry name" value="RADICAL S-ADENOSYL METHIONINE DOMAIN-CONTAINING PROTEIN 1, MITOCHONDRIAL"/>
    <property type="match status" value="1"/>
</dbReference>
<evidence type="ECO:0000256" key="7">
    <source>
        <dbReference type="ARBA" id="ARBA00023014"/>
    </source>
</evidence>
<dbReference type="InterPro" id="IPR007197">
    <property type="entry name" value="rSAM"/>
</dbReference>
<dbReference type="SUPFAM" id="SSF102114">
    <property type="entry name" value="Radical SAM enzymes"/>
    <property type="match status" value="1"/>
</dbReference>
<dbReference type="RefSeq" id="WP_342759653.1">
    <property type="nucleotide sequence ID" value="NZ_CP146256.1"/>
</dbReference>
<dbReference type="InterPro" id="IPR006638">
    <property type="entry name" value="Elp3/MiaA/NifB-like_rSAM"/>
</dbReference>
<feature type="domain" description="Radical SAM core" evidence="10">
    <location>
        <begin position="1"/>
        <end position="235"/>
    </location>
</feature>
<name>A0ABZ3F2P1_9FIRM</name>
<evidence type="ECO:0000256" key="6">
    <source>
        <dbReference type="ARBA" id="ARBA00023004"/>
    </source>
</evidence>
<dbReference type="SFLD" id="SFLDS00029">
    <property type="entry name" value="Radical_SAM"/>
    <property type="match status" value="1"/>
</dbReference>
<comment type="similarity">
    <text evidence="1">Belongs to the anaerobic coproporphyrinogen-III oxidase family. HemW subfamily.</text>
</comment>
<dbReference type="Pfam" id="PF06969">
    <property type="entry name" value="HemN_C"/>
    <property type="match status" value="1"/>
</dbReference>
<keyword evidence="8 9" id="KW-0143">Chaperone</keyword>
<dbReference type="EMBL" id="CP146256">
    <property type="protein sequence ID" value="XAH76080.1"/>
    <property type="molecule type" value="Genomic_DNA"/>
</dbReference>
<evidence type="ECO:0000256" key="3">
    <source>
        <dbReference type="ARBA" id="ARBA00022617"/>
    </source>
</evidence>
<dbReference type="CDD" id="cd01335">
    <property type="entry name" value="Radical_SAM"/>
    <property type="match status" value="1"/>
</dbReference>
<dbReference type="NCBIfam" id="TIGR00539">
    <property type="entry name" value="hemN_rel"/>
    <property type="match status" value="1"/>
</dbReference>
<accession>A0ABZ3F2P1</accession>
<comment type="subcellular location">
    <subcellularLocation>
        <location evidence="9">Cytoplasm</location>
    </subcellularLocation>
</comment>
<protein>
    <recommendedName>
        <fullName evidence="2 9">Heme chaperone HemW</fullName>
    </recommendedName>
</protein>
<dbReference type="PANTHER" id="PTHR13932">
    <property type="entry name" value="COPROPORPHYRINIGEN III OXIDASE"/>
    <property type="match status" value="1"/>
</dbReference>
<evidence type="ECO:0000256" key="5">
    <source>
        <dbReference type="ARBA" id="ARBA00022723"/>
    </source>
</evidence>
<evidence type="ECO:0000259" key="10">
    <source>
        <dbReference type="PROSITE" id="PS51918"/>
    </source>
</evidence>
<dbReference type="Proteomes" id="UP001451571">
    <property type="component" value="Chromosome"/>
</dbReference>
<keyword evidence="9" id="KW-0004">4Fe-4S</keyword>
<evidence type="ECO:0000313" key="12">
    <source>
        <dbReference type="Proteomes" id="UP001451571"/>
    </source>
</evidence>
<dbReference type="SMART" id="SM00729">
    <property type="entry name" value="Elp3"/>
    <property type="match status" value="1"/>
</dbReference>
<sequence length="384" mass="44008">MLSIYIHIPFCVRKCLYCDFLSFPASERDKEIYAAALLKEIETEAFRYEERLVDTVFLGGGTPSILQTAHIEKIMDTLKNCYRFSSKPEITIEVNPCTVDKEKLSRYKAAGINRLSIGAQSVQDSELRALGRIHNAADFFAAFHMAREAGFDNINVDLMSALPGQTAERYLETLLKVTGLKPEHISAYSLIIEEGTPFFDMYGEKEGENGVERGLPSEEEERRMYEETGKRLEEAGYCRYEISNYALKGRECRHNTTYWRRHDYAGFGLGASSMVENVRWKNTARMQTYLDAYGKGKIHGNVKEEIQRLGRAEQMEEFMFLGLRLTEGVSRAEFFEAFHEDMEKIYGPVLQQLLDNGLIDTGERVKLTSYGRDVSNYVMAQFLF</sequence>
<organism evidence="11 12">
    <name type="scientific">Kineothrix sedimenti</name>
    <dbReference type="NCBI Taxonomy" id="3123317"/>
    <lineage>
        <taxon>Bacteria</taxon>
        <taxon>Bacillati</taxon>
        <taxon>Bacillota</taxon>
        <taxon>Clostridia</taxon>
        <taxon>Lachnospirales</taxon>
        <taxon>Lachnospiraceae</taxon>
        <taxon>Kineothrix</taxon>
    </lineage>
</organism>
<dbReference type="InterPro" id="IPR010723">
    <property type="entry name" value="HemN_C"/>
</dbReference>
<keyword evidence="5 9" id="KW-0479">Metal-binding</keyword>
<dbReference type="SFLD" id="SFLDG01082">
    <property type="entry name" value="B12-binding_domain_containing"/>
    <property type="match status" value="1"/>
</dbReference>
<keyword evidence="7 9" id="KW-0411">Iron-sulfur</keyword>
<comment type="function">
    <text evidence="9">Probably acts as a heme chaperone, transferring heme to an unknown acceptor. Binds one molecule of heme per monomer, possibly covalently. Binds 1 [4Fe-4S] cluster. The cluster is coordinated with 3 cysteines and an exchangeable S-adenosyl-L-methionine.</text>
</comment>
<evidence type="ECO:0000256" key="4">
    <source>
        <dbReference type="ARBA" id="ARBA00022691"/>
    </source>
</evidence>
<dbReference type="Gene3D" id="3.20.20.70">
    <property type="entry name" value="Aldolase class I"/>
    <property type="match status" value="1"/>
</dbReference>
<evidence type="ECO:0000256" key="1">
    <source>
        <dbReference type="ARBA" id="ARBA00006100"/>
    </source>
</evidence>
<dbReference type="PROSITE" id="PS51918">
    <property type="entry name" value="RADICAL_SAM"/>
    <property type="match status" value="1"/>
</dbReference>
<keyword evidence="3 9" id="KW-0349">Heme</keyword>
<proteinExistence type="inferred from homology"/>
<dbReference type="Pfam" id="PF04055">
    <property type="entry name" value="Radical_SAM"/>
    <property type="match status" value="1"/>
</dbReference>
<dbReference type="InterPro" id="IPR004559">
    <property type="entry name" value="HemW-like"/>
</dbReference>
<dbReference type="SFLD" id="SFLDF00288">
    <property type="entry name" value="HemN-like__clustered_with_nucl"/>
    <property type="match status" value="1"/>
</dbReference>
<keyword evidence="12" id="KW-1185">Reference proteome</keyword>
<reference evidence="11 12" key="1">
    <citation type="submission" date="2024-02" db="EMBL/GenBank/DDBJ databases">
        <title>Bacterial strain from lacustrine sediment.</title>
        <authorList>
            <person name="Petit C."/>
            <person name="Fadhlaoui K."/>
        </authorList>
    </citation>
    <scope>NUCLEOTIDE SEQUENCE [LARGE SCALE GENOMIC DNA]</scope>
    <source>
        <strain evidence="11 12">IPX-CK</strain>
    </source>
</reference>
<gene>
    <name evidence="11" type="primary">hemW</name>
    <name evidence="11" type="ORF">V6984_10080</name>
</gene>
<evidence type="ECO:0000256" key="8">
    <source>
        <dbReference type="ARBA" id="ARBA00023186"/>
    </source>
</evidence>
<dbReference type="SFLD" id="SFLDF00562">
    <property type="entry name" value="HemN-like__clustered_with_heat"/>
    <property type="match status" value="1"/>
</dbReference>